<feature type="region of interest" description="Disordered" evidence="11">
    <location>
        <begin position="20"/>
        <end position="97"/>
    </location>
</feature>
<evidence type="ECO:0000256" key="11">
    <source>
        <dbReference type="SAM" id="MobiDB-lite"/>
    </source>
</evidence>
<dbReference type="WBParaSite" id="GPUH_0002653901-mRNA-1">
    <property type="protein sequence ID" value="GPUH_0002653901-mRNA-1"/>
    <property type="gene ID" value="GPUH_0002653901"/>
</dbReference>
<evidence type="ECO:0000256" key="10">
    <source>
        <dbReference type="PROSITE-ProRule" id="PRU00042"/>
    </source>
</evidence>
<dbReference type="PANTHER" id="PTHR23233">
    <property type="entry name" value="SAL-LIKE PROTEIN"/>
    <property type="match status" value="1"/>
</dbReference>
<evidence type="ECO:0000256" key="5">
    <source>
        <dbReference type="ARBA" id="ARBA00022833"/>
    </source>
</evidence>
<dbReference type="GO" id="GO:0005634">
    <property type="term" value="C:nucleus"/>
    <property type="evidence" value="ECO:0007669"/>
    <property type="project" value="UniProtKB-SubCell"/>
</dbReference>
<dbReference type="PROSITE" id="PS00028">
    <property type="entry name" value="ZINC_FINGER_C2H2_1"/>
    <property type="match status" value="1"/>
</dbReference>
<reference evidence="15" key="1">
    <citation type="submission" date="2016-06" db="UniProtKB">
        <authorList>
            <consortium name="WormBaseParasite"/>
        </authorList>
    </citation>
    <scope>IDENTIFICATION</scope>
</reference>
<evidence type="ECO:0000256" key="3">
    <source>
        <dbReference type="ARBA" id="ARBA00022737"/>
    </source>
</evidence>
<keyword evidence="7" id="KW-0804">Transcription</keyword>
<dbReference type="GO" id="GO:0000978">
    <property type="term" value="F:RNA polymerase II cis-regulatory region sequence-specific DNA binding"/>
    <property type="evidence" value="ECO:0007669"/>
    <property type="project" value="TreeGrafter"/>
</dbReference>
<evidence type="ECO:0000256" key="8">
    <source>
        <dbReference type="ARBA" id="ARBA00023242"/>
    </source>
</evidence>
<dbReference type="InterPro" id="IPR013087">
    <property type="entry name" value="Znf_C2H2_type"/>
</dbReference>
<keyword evidence="8" id="KW-0539">Nucleus</keyword>
<evidence type="ECO:0000256" key="9">
    <source>
        <dbReference type="ARBA" id="ARBA00038474"/>
    </source>
</evidence>
<evidence type="ECO:0000256" key="7">
    <source>
        <dbReference type="ARBA" id="ARBA00023163"/>
    </source>
</evidence>
<evidence type="ECO:0000256" key="4">
    <source>
        <dbReference type="ARBA" id="ARBA00022771"/>
    </source>
</evidence>
<feature type="compositionally biased region" description="Low complexity" evidence="11">
    <location>
        <begin position="58"/>
        <end position="72"/>
    </location>
</feature>
<gene>
    <name evidence="13" type="ORF">GPUH_LOCUS26509</name>
</gene>
<dbReference type="Pfam" id="PF00096">
    <property type="entry name" value="zf-C2H2"/>
    <property type="match status" value="1"/>
</dbReference>
<accession>A0A183EZW8</accession>
<keyword evidence="2" id="KW-0479">Metal-binding</keyword>
<reference evidence="13 14" key="2">
    <citation type="submission" date="2018-11" db="EMBL/GenBank/DDBJ databases">
        <authorList>
            <consortium name="Pathogen Informatics"/>
        </authorList>
    </citation>
    <scope>NUCLEOTIDE SEQUENCE [LARGE SCALE GENOMIC DNA]</scope>
</reference>
<dbReference type="InterPro" id="IPR036236">
    <property type="entry name" value="Znf_C2H2_sf"/>
</dbReference>
<feature type="compositionally biased region" description="Basic and acidic residues" evidence="11">
    <location>
        <begin position="32"/>
        <end position="43"/>
    </location>
</feature>
<dbReference type="GO" id="GO:0008270">
    <property type="term" value="F:zinc ion binding"/>
    <property type="evidence" value="ECO:0007669"/>
    <property type="project" value="UniProtKB-KW"/>
</dbReference>
<dbReference type="SMART" id="SM00355">
    <property type="entry name" value="ZnF_C2H2"/>
    <property type="match status" value="1"/>
</dbReference>
<keyword evidence="14" id="KW-1185">Reference proteome</keyword>
<dbReference type="Gene3D" id="3.30.160.60">
    <property type="entry name" value="Classic Zinc Finger"/>
    <property type="match status" value="1"/>
</dbReference>
<keyword evidence="5" id="KW-0862">Zinc</keyword>
<dbReference type="SUPFAM" id="SSF57667">
    <property type="entry name" value="beta-beta-alpha zinc fingers"/>
    <property type="match status" value="1"/>
</dbReference>
<dbReference type="OrthoDB" id="9998363at2759"/>
<evidence type="ECO:0000313" key="14">
    <source>
        <dbReference type="Proteomes" id="UP000271098"/>
    </source>
</evidence>
<comment type="similarity">
    <text evidence="9">Belongs to the sal C2H2-type zinc-finger protein family.</text>
</comment>
<comment type="subcellular location">
    <subcellularLocation>
        <location evidence="1">Nucleus</location>
    </subcellularLocation>
</comment>
<feature type="domain" description="C2H2-type" evidence="12">
    <location>
        <begin position="100"/>
        <end position="127"/>
    </location>
</feature>
<evidence type="ECO:0000259" key="12">
    <source>
        <dbReference type="PROSITE" id="PS50157"/>
    </source>
</evidence>
<keyword evidence="3" id="KW-0677">Repeat</keyword>
<organism evidence="15">
    <name type="scientific">Gongylonema pulchrum</name>
    <dbReference type="NCBI Taxonomy" id="637853"/>
    <lineage>
        <taxon>Eukaryota</taxon>
        <taxon>Metazoa</taxon>
        <taxon>Ecdysozoa</taxon>
        <taxon>Nematoda</taxon>
        <taxon>Chromadorea</taxon>
        <taxon>Rhabditida</taxon>
        <taxon>Spirurina</taxon>
        <taxon>Spiruromorpha</taxon>
        <taxon>Spiruroidea</taxon>
        <taxon>Gongylonematidae</taxon>
        <taxon>Gongylonema</taxon>
    </lineage>
</organism>
<dbReference type="GO" id="GO:0000981">
    <property type="term" value="F:DNA-binding transcription factor activity, RNA polymerase II-specific"/>
    <property type="evidence" value="ECO:0007669"/>
    <property type="project" value="TreeGrafter"/>
</dbReference>
<dbReference type="PROSITE" id="PS50157">
    <property type="entry name" value="ZINC_FINGER_C2H2_2"/>
    <property type="match status" value="1"/>
</dbReference>
<evidence type="ECO:0000313" key="13">
    <source>
        <dbReference type="EMBL" id="VDN45658.1"/>
    </source>
</evidence>
<dbReference type="InterPro" id="IPR051565">
    <property type="entry name" value="Sal_C2H2-zinc-finger"/>
</dbReference>
<dbReference type="EMBL" id="UYRT01111513">
    <property type="protein sequence ID" value="VDN45658.1"/>
    <property type="molecule type" value="Genomic_DNA"/>
</dbReference>
<keyword evidence="6" id="KW-0805">Transcription regulation</keyword>
<dbReference type="FunFam" id="3.30.160.60:FF:001985">
    <property type="entry name" value="SEM-4 long form"/>
    <property type="match status" value="1"/>
</dbReference>
<dbReference type="Proteomes" id="UP000271098">
    <property type="component" value="Unassembled WGS sequence"/>
</dbReference>
<proteinExistence type="inferred from homology"/>
<sequence length="140" mass="15491">MSVKCSLLLPDCFSLDASEHRRYRATATETARALESENDEHFQQQHRHGSGNGDEKQSSSSASSSTSVTDSTPNPLDAMQKMWAETEPPPPRQAPVLSKHQCGVCFKHFSSSSALQIHMRTHTGEGIFHCKSNKILCFSK</sequence>
<evidence type="ECO:0000313" key="15">
    <source>
        <dbReference type="WBParaSite" id="GPUH_0002653901-mRNA-1"/>
    </source>
</evidence>
<protein>
    <submittedName>
        <fullName evidence="15">C2H2-type domain-containing protein</fullName>
    </submittedName>
</protein>
<name>A0A183EZW8_9BILA</name>
<evidence type="ECO:0000256" key="2">
    <source>
        <dbReference type="ARBA" id="ARBA00022723"/>
    </source>
</evidence>
<dbReference type="AlphaFoldDB" id="A0A183EZW8"/>
<keyword evidence="4 10" id="KW-0863">Zinc-finger</keyword>
<dbReference type="PANTHER" id="PTHR23233:SF84">
    <property type="entry name" value="FI23031P1"/>
    <property type="match status" value="1"/>
</dbReference>
<evidence type="ECO:0000256" key="1">
    <source>
        <dbReference type="ARBA" id="ARBA00004123"/>
    </source>
</evidence>
<evidence type="ECO:0000256" key="6">
    <source>
        <dbReference type="ARBA" id="ARBA00023015"/>
    </source>
</evidence>